<keyword evidence="3 5" id="KW-1133">Transmembrane helix</keyword>
<evidence type="ECO:0000256" key="4">
    <source>
        <dbReference type="ARBA" id="ARBA00023136"/>
    </source>
</evidence>
<comment type="caution">
    <text evidence="7">The sequence shown here is derived from an EMBL/GenBank/DDBJ whole genome shotgun (WGS) entry which is preliminary data.</text>
</comment>
<accession>A0A554XLT0</accession>
<proteinExistence type="predicted"/>
<protein>
    <submittedName>
        <fullName evidence="7">NnrU protein</fullName>
    </submittedName>
</protein>
<evidence type="ECO:0000313" key="7">
    <source>
        <dbReference type="EMBL" id="TSE36776.1"/>
    </source>
</evidence>
<gene>
    <name evidence="7" type="ORF">Tfont_01730</name>
</gene>
<feature type="transmembrane region" description="Helical" evidence="5">
    <location>
        <begin position="71"/>
        <end position="93"/>
    </location>
</feature>
<evidence type="ECO:0000259" key="6">
    <source>
        <dbReference type="Pfam" id="PF07298"/>
    </source>
</evidence>
<sequence>MQWLVLGLILFLGVHSVRIVADDWRNQTIDRIGLGAWKAVYSLVSAVGLGLIIWGYGLARQSPDVLWTPPVGMRHAASLLTLVAFVLLVAAYVPGNAIKARLGHPMVLSVKLWAFAHLLSNGTLADVLLFGGFLAWAVLNYRAARRRTPTGRDDGDDEDDATVTATRGPSLAATVATAVVGLGAWAVFAFWAHGVLIGVRPFG</sequence>
<feature type="domain" description="NnrU" evidence="6">
    <location>
        <begin position="4"/>
        <end position="201"/>
    </location>
</feature>
<dbReference type="RefSeq" id="WP_143969146.1">
    <property type="nucleotide sequence ID" value="NZ_VJOO01000015.1"/>
</dbReference>
<evidence type="ECO:0000256" key="2">
    <source>
        <dbReference type="ARBA" id="ARBA00022692"/>
    </source>
</evidence>
<dbReference type="EMBL" id="VJOO01000015">
    <property type="protein sequence ID" value="TSE36776.1"/>
    <property type="molecule type" value="Genomic_DNA"/>
</dbReference>
<name>A0A554XLT0_9BURK</name>
<feature type="transmembrane region" description="Helical" evidence="5">
    <location>
        <begin position="113"/>
        <end position="139"/>
    </location>
</feature>
<organism evidence="7 8">
    <name type="scientific">Tepidimonas fonticaldi</name>
    <dbReference type="NCBI Taxonomy" id="1101373"/>
    <lineage>
        <taxon>Bacteria</taxon>
        <taxon>Pseudomonadati</taxon>
        <taxon>Pseudomonadota</taxon>
        <taxon>Betaproteobacteria</taxon>
        <taxon>Burkholderiales</taxon>
        <taxon>Tepidimonas</taxon>
    </lineage>
</organism>
<feature type="transmembrane region" description="Helical" evidence="5">
    <location>
        <begin position="40"/>
        <end position="59"/>
    </location>
</feature>
<evidence type="ECO:0000256" key="3">
    <source>
        <dbReference type="ARBA" id="ARBA00022989"/>
    </source>
</evidence>
<reference evidence="7 8" key="1">
    <citation type="submission" date="2019-07" db="EMBL/GenBank/DDBJ databases">
        <title>Tepidimonas fonticaldi AT-A2 draft genome.</title>
        <authorList>
            <person name="Da Costa M.S."/>
            <person name="Froufe H.J.C."/>
            <person name="Egas C."/>
            <person name="Albuquerque L."/>
        </authorList>
    </citation>
    <scope>NUCLEOTIDE SEQUENCE [LARGE SCALE GENOMIC DNA]</scope>
    <source>
        <strain evidence="7 8">AT-A2</strain>
    </source>
</reference>
<dbReference type="InterPro" id="IPR009915">
    <property type="entry name" value="NnrU_dom"/>
</dbReference>
<evidence type="ECO:0000256" key="5">
    <source>
        <dbReference type="SAM" id="Phobius"/>
    </source>
</evidence>
<keyword evidence="4 5" id="KW-0472">Membrane</keyword>
<dbReference type="GO" id="GO:0016020">
    <property type="term" value="C:membrane"/>
    <property type="evidence" value="ECO:0007669"/>
    <property type="project" value="UniProtKB-SubCell"/>
</dbReference>
<dbReference type="AlphaFoldDB" id="A0A554XLT0"/>
<keyword evidence="2 5" id="KW-0812">Transmembrane</keyword>
<dbReference type="Proteomes" id="UP000316388">
    <property type="component" value="Unassembled WGS sequence"/>
</dbReference>
<feature type="transmembrane region" description="Helical" evidence="5">
    <location>
        <begin position="171"/>
        <end position="192"/>
    </location>
</feature>
<dbReference type="Pfam" id="PF07298">
    <property type="entry name" value="NnrU"/>
    <property type="match status" value="1"/>
</dbReference>
<evidence type="ECO:0000313" key="8">
    <source>
        <dbReference type="Proteomes" id="UP000316388"/>
    </source>
</evidence>
<comment type="subcellular location">
    <subcellularLocation>
        <location evidence="1">Membrane</location>
        <topology evidence="1">Multi-pass membrane protein</topology>
    </subcellularLocation>
</comment>
<evidence type="ECO:0000256" key="1">
    <source>
        <dbReference type="ARBA" id="ARBA00004141"/>
    </source>
</evidence>